<evidence type="ECO:0000256" key="3">
    <source>
        <dbReference type="ARBA" id="ARBA00022964"/>
    </source>
</evidence>
<keyword evidence="5" id="KW-0408">Iron</keyword>
<dbReference type="RefSeq" id="WP_263124715.1">
    <property type="nucleotide sequence ID" value="NZ_CP106753.1"/>
</dbReference>
<keyword evidence="2" id="KW-0479">Metal-binding</keyword>
<accession>A0ABY6DLQ4</accession>
<dbReference type="PROSITE" id="PS51471">
    <property type="entry name" value="FE2OG_OXY"/>
    <property type="match status" value="1"/>
</dbReference>
<dbReference type="InterPro" id="IPR037151">
    <property type="entry name" value="AlkB-like_sf"/>
</dbReference>
<dbReference type="SUPFAM" id="SSF51197">
    <property type="entry name" value="Clavaminate synthase-like"/>
    <property type="match status" value="1"/>
</dbReference>
<keyword evidence="8" id="KW-1185">Reference proteome</keyword>
<evidence type="ECO:0000256" key="1">
    <source>
        <dbReference type="ARBA" id="ARBA00001954"/>
    </source>
</evidence>
<dbReference type="InterPro" id="IPR005123">
    <property type="entry name" value="Oxoglu/Fe-dep_dioxygenase_dom"/>
</dbReference>
<gene>
    <name evidence="7" type="primary">alkB</name>
    <name evidence="7" type="ORF">N8I74_18650</name>
</gene>
<protein>
    <submittedName>
        <fullName evidence="7">DNA oxidative demethylase AlkB</fullName>
        <ecNumber evidence="7">1.14.11.33</ecNumber>
    </submittedName>
</protein>
<evidence type="ECO:0000259" key="6">
    <source>
        <dbReference type="PROSITE" id="PS51471"/>
    </source>
</evidence>
<dbReference type="Gene3D" id="2.60.120.590">
    <property type="entry name" value="Alpha-ketoglutarate-dependent dioxygenase AlkB-like"/>
    <property type="match status" value="1"/>
</dbReference>
<reference evidence="7" key="1">
    <citation type="submission" date="2022-10" db="EMBL/GenBank/DDBJ databases">
        <title>Chitiniphilus purpureus sp. nov., a novel chitin-degrading bacterium isolated from crawfish pond sediment.</title>
        <authorList>
            <person name="Li K."/>
        </authorList>
    </citation>
    <scope>NUCLEOTIDE SEQUENCE</scope>
    <source>
        <strain evidence="7">CD1</strain>
    </source>
</reference>
<name>A0ABY6DLQ4_9NEIS</name>
<evidence type="ECO:0000313" key="7">
    <source>
        <dbReference type="EMBL" id="UXY15309.1"/>
    </source>
</evidence>
<dbReference type="GO" id="GO:0035516">
    <property type="term" value="F:broad specificity oxidative DNA demethylase activity"/>
    <property type="evidence" value="ECO:0007669"/>
    <property type="project" value="UniProtKB-EC"/>
</dbReference>
<keyword evidence="3" id="KW-0223">Dioxygenase</keyword>
<dbReference type="EC" id="1.14.11.33" evidence="7"/>
<dbReference type="InterPro" id="IPR027450">
    <property type="entry name" value="AlkB-like"/>
</dbReference>
<evidence type="ECO:0000256" key="5">
    <source>
        <dbReference type="ARBA" id="ARBA00023004"/>
    </source>
</evidence>
<dbReference type="Pfam" id="PF13532">
    <property type="entry name" value="2OG-FeII_Oxy_2"/>
    <property type="match status" value="1"/>
</dbReference>
<organism evidence="7 8">
    <name type="scientific">Chitiniphilus purpureus</name>
    <dbReference type="NCBI Taxonomy" id="2981137"/>
    <lineage>
        <taxon>Bacteria</taxon>
        <taxon>Pseudomonadati</taxon>
        <taxon>Pseudomonadota</taxon>
        <taxon>Betaproteobacteria</taxon>
        <taxon>Neisseriales</taxon>
        <taxon>Chitinibacteraceae</taxon>
        <taxon>Chitiniphilus</taxon>
    </lineage>
</organism>
<proteinExistence type="predicted"/>
<dbReference type="Proteomes" id="UP001061302">
    <property type="component" value="Chromosome"/>
</dbReference>
<dbReference type="PANTHER" id="PTHR16557">
    <property type="entry name" value="ALKYLATED DNA REPAIR PROTEIN ALKB-RELATED"/>
    <property type="match status" value="1"/>
</dbReference>
<comment type="cofactor">
    <cofactor evidence="1">
        <name>Fe(2+)</name>
        <dbReference type="ChEBI" id="CHEBI:29033"/>
    </cofactor>
</comment>
<evidence type="ECO:0000313" key="8">
    <source>
        <dbReference type="Proteomes" id="UP001061302"/>
    </source>
</evidence>
<dbReference type="EMBL" id="CP106753">
    <property type="protein sequence ID" value="UXY15309.1"/>
    <property type="molecule type" value="Genomic_DNA"/>
</dbReference>
<dbReference type="InterPro" id="IPR004574">
    <property type="entry name" value="Alkb"/>
</dbReference>
<evidence type="ECO:0000256" key="2">
    <source>
        <dbReference type="ARBA" id="ARBA00022723"/>
    </source>
</evidence>
<sequence length="216" mass="23180">MSYDLFQDLPGPAGTEPLGEGASLLHGFARDAAPALLAAMHGVLDQAPLRHWQTSGGYTLGVAMSNCGPVGWVSDARGYRYQPIDPLGNAPWPALPPCFAELARAAAAAAGYPGFEPDACLINRYERGTRLSLHQDRNERDFAHPIVSISLGLPAVFLFGGAARSDKPRRFRLEHGDVAVWGGATRLAYHGIAPLAAGTHPLTGPYRYNLTLRRAR</sequence>
<dbReference type="NCBIfam" id="NF011930">
    <property type="entry name" value="PRK15401.1"/>
    <property type="match status" value="1"/>
</dbReference>
<evidence type="ECO:0000256" key="4">
    <source>
        <dbReference type="ARBA" id="ARBA00023002"/>
    </source>
</evidence>
<feature type="domain" description="Fe2OG dioxygenase" evidence="6">
    <location>
        <begin position="116"/>
        <end position="216"/>
    </location>
</feature>
<keyword evidence="4 7" id="KW-0560">Oxidoreductase</keyword>
<dbReference type="PANTHER" id="PTHR16557:SF2">
    <property type="entry name" value="NUCLEIC ACID DIOXYGENASE ALKBH1"/>
    <property type="match status" value="1"/>
</dbReference>